<evidence type="ECO:0000256" key="1">
    <source>
        <dbReference type="SAM" id="MobiDB-lite"/>
    </source>
</evidence>
<proteinExistence type="predicted"/>
<keyword evidence="3" id="KW-1185">Reference proteome</keyword>
<organism evidence="2 3">
    <name type="scientific">Actinoplanes auranticolor</name>
    <dbReference type="NCBI Taxonomy" id="47988"/>
    <lineage>
        <taxon>Bacteria</taxon>
        <taxon>Bacillati</taxon>
        <taxon>Actinomycetota</taxon>
        <taxon>Actinomycetes</taxon>
        <taxon>Micromonosporales</taxon>
        <taxon>Micromonosporaceae</taxon>
        <taxon>Actinoplanes</taxon>
    </lineage>
</organism>
<name>A0A919VJ01_9ACTN</name>
<gene>
    <name evidence="2" type="ORF">Aau02nite_11600</name>
</gene>
<comment type="caution">
    <text evidence="2">The sequence shown here is derived from an EMBL/GenBank/DDBJ whole genome shotgun (WGS) entry which is preliminary data.</text>
</comment>
<dbReference type="Gene3D" id="3.40.50.150">
    <property type="entry name" value="Vaccinia Virus protein VP39"/>
    <property type="match status" value="1"/>
</dbReference>
<dbReference type="Pfam" id="PF04672">
    <property type="entry name" value="Methyltransf_19"/>
    <property type="match status" value="1"/>
</dbReference>
<feature type="compositionally biased region" description="Pro residues" evidence="1">
    <location>
        <begin position="1"/>
        <end position="11"/>
    </location>
</feature>
<feature type="region of interest" description="Disordered" evidence="1">
    <location>
        <begin position="1"/>
        <end position="22"/>
    </location>
</feature>
<dbReference type="PIRSF" id="PIRSF017393">
    <property type="entry name" value="MTase_SAV2177"/>
    <property type="match status" value="1"/>
</dbReference>
<dbReference type="InterPro" id="IPR029063">
    <property type="entry name" value="SAM-dependent_MTases_sf"/>
</dbReference>
<dbReference type="CDD" id="cd02440">
    <property type="entry name" value="AdoMet_MTases"/>
    <property type="match status" value="1"/>
</dbReference>
<evidence type="ECO:0000313" key="2">
    <source>
        <dbReference type="EMBL" id="GIM64615.1"/>
    </source>
</evidence>
<dbReference type="InterPro" id="IPR006764">
    <property type="entry name" value="SAM_dep_MeTrfase_SAV2177_type"/>
</dbReference>
<dbReference type="SUPFAM" id="SSF53335">
    <property type="entry name" value="S-adenosyl-L-methionine-dependent methyltransferases"/>
    <property type="match status" value="1"/>
</dbReference>
<dbReference type="EMBL" id="BOQL01000013">
    <property type="protein sequence ID" value="GIM64615.1"/>
    <property type="molecule type" value="Genomic_DNA"/>
</dbReference>
<sequence length="295" mass="31783">MAHPASGPPNPAGSTAEHQREVEHHVACVGGDPLDFSRPSPARRYDELQGGKDNLAADRQSAARLQEALPSIRLAAAELRRCLERQVAYLAQRGVRQFLDIGCGLPHEPNVHEIVQSIDPSCRIVYVDSDELVGAHARALLVGDPQGVTEFVAGDLTDIDPVLEDKTTRDVLDFDQPIAVLLLAVLHFVVDDRQAYAAVNRIKTVLAPGSYVALTHVTFDPLEPDTAARLAAMAASMEHGPFKARTRSDVAAFLDGLALIEPGLVSTVDWHPDRDPQPQATAELAVAYAAIGRLP</sequence>
<accession>A0A919VJ01</accession>
<evidence type="ECO:0008006" key="4">
    <source>
        <dbReference type="Google" id="ProtNLM"/>
    </source>
</evidence>
<dbReference type="AlphaFoldDB" id="A0A919VJ01"/>
<evidence type="ECO:0000313" key="3">
    <source>
        <dbReference type="Proteomes" id="UP000681340"/>
    </source>
</evidence>
<reference evidence="2" key="1">
    <citation type="submission" date="2021-03" db="EMBL/GenBank/DDBJ databases">
        <title>Whole genome shotgun sequence of Actinoplanes auranticolor NBRC 12245.</title>
        <authorList>
            <person name="Komaki H."/>
            <person name="Tamura T."/>
        </authorList>
    </citation>
    <scope>NUCLEOTIDE SEQUENCE</scope>
    <source>
        <strain evidence="2">NBRC 12245</strain>
    </source>
</reference>
<dbReference type="Proteomes" id="UP000681340">
    <property type="component" value="Unassembled WGS sequence"/>
</dbReference>
<protein>
    <recommendedName>
        <fullName evidence="4">S-adenosyl methyltransferase</fullName>
    </recommendedName>
</protein>
<dbReference type="RefSeq" id="WP_212987257.1">
    <property type="nucleotide sequence ID" value="NZ_BAABEA010000038.1"/>
</dbReference>